<organism evidence="2 3">
    <name type="scientific">Draconibacterium orientale</name>
    <dbReference type="NCBI Taxonomy" id="1168034"/>
    <lineage>
        <taxon>Bacteria</taxon>
        <taxon>Pseudomonadati</taxon>
        <taxon>Bacteroidota</taxon>
        <taxon>Bacteroidia</taxon>
        <taxon>Marinilabiliales</taxon>
        <taxon>Prolixibacteraceae</taxon>
        <taxon>Draconibacterium</taxon>
    </lineage>
</organism>
<evidence type="ECO:0000313" key="2">
    <source>
        <dbReference type="EMBL" id="SET75398.1"/>
    </source>
</evidence>
<evidence type="ECO:0000313" key="3">
    <source>
        <dbReference type="Proteomes" id="UP000181981"/>
    </source>
</evidence>
<evidence type="ECO:0000256" key="1">
    <source>
        <dbReference type="ARBA" id="ARBA00022649"/>
    </source>
</evidence>
<dbReference type="Proteomes" id="UP000181981">
    <property type="component" value="Unassembled WGS sequence"/>
</dbReference>
<dbReference type="Gene3D" id="3.30.2310.20">
    <property type="entry name" value="RelE-like"/>
    <property type="match status" value="1"/>
</dbReference>
<dbReference type="AlphaFoldDB" id="A0A1I0GVY1"/>
<sequence length="86" mass="10270">MNILNMEIRIRNSAIKDLKRISPDLRKKIHTKIISLKDFPDVTNVKKLTNFEPAYRLRIGDYRILFDVLDDCIEIGRILHRKESYK</sequence>
<reference evidence="2 3" key="1">
    <citation type="submission" date="2016-10" db="EMBL/GenBank/DDBJ databases">
        <authorList>
            <person name="de Groot N.N."/>
        </authorList>
    </citation>
    <scope>NUCLEOTIDE SEQUENCE [LARGE SCALE GENOMIC DNA]</scope>
    <source>
        <strain evidence="2 3">DSM 25947</strain>
    </source>
</reference>
<dbReference type="PANTHER" id="PTHR38813">
    <property type="match status" value="1"/>
</dbReference>
<gene>
    <name evidence="2" type="ORF">SAMN05444285_12221</name>
</gene>
<accession>A0A1I0GVY1</accession>
<dbReference type="InterPro" id="IPR007712">
    <property type="entry name" value="RelE/ParE_toxin"/>
</dbReference>
<protein>
    <submittedName>
        <fullName evidence="2">mRNA interferase RelE/StbE</fullName>
    </submittedName>
</protein>
<dbReference type="InterPro" id="IPR052747">
    <property type="entry name" value="TA_system_RelE_toxin"/>
</dbReference>
<dbReference type="EMBL" id="FOHT01000022">
    <property type="protein sequence ID" value="SET75398.1"/>
    <property type="molecule type" value="Genomic_DNA"/>
</dbReference>
<dbReference type="InterPro" id="IPR035093">
    <property type="entry name" value="RelE/ParE_toxin_dom_sf"/>
</dbReference>
<dbReference type="Pfam" id="PF05016">
    <property type="entry name" value="ParE_toxin"/>
    <property type="match status" value="1"/>
</dbReference>
<dbReference type="PANTHER" id="PTHR38813:SF1">
    <property type="entry name" value="TOXIN RELE1-RELATED"/>
    <property type="match status" value="1"/>
</dbReference>
<dbReference type="SUPFAM" id="SSF143011">
    <property type="entry name" value="RelE-like"/>
    <property type="match status" value="1"/>
</dbReference>
<keyword evidence="1" id="KW-1277">Toxin-antitoxin system</keyword>
<name>A0A1I0GVY1_9BACT</name>
<proteinExistence type="predicted"/>